<dbReference type="KEGG" id="tcn:H9L16_08320"/>
<dbReference type="EMBL" id="CP060719">
    <property type="protein sequence ID" value="QNN68756.1"/>
    <property type="molecule type" value="Genomic_DNA"/>
</dbReference>
<evidence type="ECO:0000313" key="3">
    <source>
        <dbReference type="EMBL" id="QNN68756.1"/>
    </source>
</evidence>
<proteinExistence type="predicted"/>
<name>A0A7G9SLN1_9GAMM</name>
<dbReference type="RefSeq" id="WP_187551280.1">
    <property type="nucleotide sequence ID" value="NZ_BMZL01000002.1"/>
</dbReference>
<reference evidence="3 4" key="1">
    <citation type="submission" date="2020-08" db="EMBL/GenBank/DDBJ databases">
        <title>Genome sequence of Thermomonas carbonis KCTC 42013T.</title>
        <authorList>
            <person name="Hyun D.-W."/>
            <person name="Bae J.-W."/>
        </authorList>
    </citation>
    <scope>NUCLEOTIDE SEQUENCE [LARGE SCALE GENOMIC DNA]</scope>
    <source>
        <strain evidence="3 4">KCTC 42013</strain>
    </source>
</reference>
<protein>
    <submittedName>
        <fullName evidence="3">Cell envelope integrity protein TolA</fullName>
    </submittedName>
</protein>
<keyword evidence="2" id="KW-1133">Transmembrane helix</keyword>
<dbReference type="AlphaFoldDB" id="A0A7G9SLN1"/>
<keyword evidence="2" id="KW-0812">Transmembrane</keyword>
<evidence type="ECO:0000256" key="1">
    <source>
        <dbReference type="SAM" id="MobiDB-lite"/>
    </source>
</evidence>
<evidence type="ECO:0000313" key="4">
    <source>
        <dbReference type="Proteomes" id="UP000515804"/>
    </source>
</evidence>
<sequence length="308" mass="33794">MNADRRGNPQAGRESSTGVSVAVLQAVGLHLGLLVLLWVGVDLPRESVDEAARGEAVSADLATASELSASMQRALRRDPEPLPQPIVEPEPLPPDPEDLPEPVIEPPVEELPPPVPDPAPVEQEHVQRDADSPQVADVDREQEQKRKQVEQAELDAQRRRMEALAEIRRQREIAARERTMAEQRAQQLNDARTTGTAPTRPPPGNPDSRSSQSAAYSVALKDAITRQWTRPESIQVGVPCQVRIRQIPGGEVVEVQVSGSCPYDALGKRSLEAAVLKASPLPYAGFEDAFNRDVILTFRPEDVDDLRR</sequence>
<dbReference type="Pfam" id="PF13103">
    <property type="entry name" value="TonB_2"/>
    <property type="match status" value="1"/>
</dbReference>
<keyword evidence="4" id="KW-1185">Reference proteome</keyword>
<organism evidence="3 4">
    <name type="scientific">Thermomonas carbonis</name>
    <dbReference type="NCBI Taxonomy" id="1463158"/>
    <lineage>
        <taxon>Bacteria</taxon>
        <taxon>Pseudomonadati</taxon>
        <taxon>Pseudomonadota</taxon>
        <taxon>Gammaproteobacteria</taxon>
        <taxon>Lysobacterales</taxon>
        <taxon>Lysobacteraceae</taxon>
        <taxon>Thermomonas</taxon>
    </lineage>
</organism>
<gene>
    <name evidence="3" type="ORF">H9L16_08320</name>
</gene>
<keyword evidence="2" id="KW-0472">Membrane</keyword>
<dbReference type="SUPFAM" id="SSF74653">
    <property type="entry name" value="TolA/TonB C-terminal domain"/>
    <property type="match status" value="1"/>
</dbReference>
<feature type="region of interest" description="Disordered" evidence="1">
    <location>
        <begin position="174"/>
        <end position="216"/>
    </location>
</feature>
<feature type="compositionally biased region" description="Pro residues" evidence="1">
    <location>
        <begin position="103"/>
        <end position="119"/>
    </location>
</feature>
<feature type="compositionally biased region" description="Basic and acidic residues" evidence="1">
    <location>
        <begin position="122"/>
        <end position="160"/>
    </location>
</feature>
<feature type="region of interest" description="Disordered" evidence="1">
    <location>
        <begin position="69"/>
        <end position="160"/>
    </location>
</feature>
<accession>A0A7G9SLN1</accession>
<evidence type="ECO:0000256" key="2">
    <source>
        <dbReference type="SAM" id="Phobius"/>
    </source>
</evidence>
<feature type="compositionally biased region" description="Pro residues" evidence="1">
    <location>
        <begin position="81"/>
        <end position="94"/>
    </location>
</feature>
<feature type="transmembrane region" description="Helical" evidence="2">
    <location>
        <begin position="21"/>
        <end position="41"/>
    </location>
</feature>
<dbReference type="Proteomes" id="UP000515804">
    <property type="component" value="Chromosome"/>
</dbReference>
<dbReference type="Gene3D" id="3.30.1150.10">
    <property type="match status" value="1"/>
</dbReference>